<dbReference type="EMBL" id="CADCVY010000082">
    <property type="protein sequence ID" value="CAA9508246.1"/>
    <property type="molecule type" value="Genomic_DNA"/>
</dbReference>
<protein>
    <recommendedName>
        <fullName evidence="3">PilZ domain-containing protein</fullName>
    </recommendedName>
</protein>
<feature type="region of interest" description="Disordered" evidence="1">
    <location>
        <begin position="1"/>
        <end position="23"/>
    </location>
</feature>
<evidence type="ECO:0000313" key="2">
    <source>
        <dbReference type="EMBL" id="CAA9508246.1"/>
    </source>
</evidence>
<evidence type="ECO:0008006" key="3">
    <source>
        <dbReference type="Google" id="ProtNLM"/>
    </source>
</evidence>
<reference evidence="2" key="1">
    <citation type="submission" date="2020-02" db="EMBL/GenBank/DDBJ databases">
        <authorList>
            <person name="Meier V. D."/>
        </authorList>
    </citation>
    <scope>NUCLEOTIDE SEQUENCE</scope>
    <source>
        <strain evidence="2">AVDCRST_MAG44</strain>
    </source>
</reference>
<dbReference type="SUPFAM" id="SSF141371">
    <property type="entry name" value="PilZ domain-like"/>
    <property type="match status" value="1"/>
</dbReference>
<dbReference type="AlphaFoldDB" id="A0A6J4SXD1"/>
<evidence type="ECO:0000256" key="1">
    <source>
        <dbReference type="SAM" id="MobiDB-lite"/>
    </source>
</evidence>
<proteinExistence type="predicted"/>
<accession>A0A6J4SXD1</accession>
<name>A0A6J4SXD1_9SPHN</name>
<organism evidence="2">
    <name type="scientific">uncultured Sphingomonas sp</name>
    <dbReference type="NCBI Taxonomy" id="158754"/>
    <lineage>
        <taxon>Bacteria</taxon>
        <taxon>Pseudomonadati</taxon>
        <taxon>Pseudomonadota</taxon>
        <taxon>Alphaproteobacteria</taxon>
        <taxon>Sphingomonadales</taxon>
        <taxon>Sphingomonadaceae</taxon>
        <taxon>Sphingomonas</taxon>
        <taxon>environmental samples</taxon>
    </lineage>
</organism>
<sequence length="213" mass="23564">MQPAVKTGPTPEEQSQGNAALPAAPRADRRLVEISGYVIRSNKAIVDVKVLDLSYDGCLISTLVPLVVGEKVKLSALGRGATAASVRWYKDRKAGLLFQSEPVGRQHWPRKAERLPISAEVSLRRVGRLSYRVATFDVSRFGCSSEFIERPGTYERVWVKFDGLESIEAVAVWIEESRVGLMYKSPMHPAVFDLLLARLRLASAGELDLWPSA</sequence>
<gene>
    <name evidence="2" type="ORF">AVDCRST_MAG44-1212</name>
</gene>